<evidence type="ECO:0000313" key="9">
    <source>
        <dbReference type="EMBL" id="MBS4190756.1"/>
    </source>
</evidence>
<dbReference type="PANTHER" id="PTHR43386">
    <property type="entry name" value="OLIGOPEPTIDE TRANSPORT SYSTEM PERMEASE PROTEIN APPC"/>
    <property type="match status" value="1"/>
</dbReference>
<dbReference type="Pfam" id="PF00528">
    <property type="entry name" value="BPD_transp_1"/>
    <property type="match status" value="1"/>
</dbReference>
<evidence type="ECO:0000256" key="7">
    <source>
        <dbReference type="RuleBase" id="RU363032"/>
    </source>
</evidence>
<proteinExistence type="inferred from homology"/>
<organism evidence="9 10">
    <name type="scientific">Cytobacillus citreus</name>
    <dbReference type="NCBI Taxonomy" id="2833586"/>
    <lineage>
        <taxon>Bacteria</taxon>
        <taxon>Bacillati</taxon>
        <taxon>Bacillota</taxon>
        <taxon>Bacilli</taxon>
        <taxon>Bacillales</taxon>
        <taxon>Bacillaceae</taxon>
        <taxon>Cytobacillus</taxon>
    </lineage>
</organism>
<feature type="domain" description="ABC transmembrane type-1" evidence="8">
    <location>
        <begin position="102"/>
        <end position="293"/>
    </location>
</feature>
<dbReference type="InterPro" id="IPR000515">
    <property type="entry name" value="MetI-like"/>
</dbReference>
<evidence type="ECO:0000256" key="1">
    <source>
        <dbReference type="ARBA" id="ARBA00004651"/>
    </source>
</evidence>
<dbReference type="Pfam" id="PF12911">
    <property type="entry name" value="OppC_N"/>
    <property type="match status" value="1"/>
</dbReference>
<comment type="similarity">
    <text evidence="7">Belongs to the binding-protein-dependent transport system permease family.</text>
</comment>
<dbReference type="PANTHER" id="PTHR43386:SF1">
    <property type="entry name" value="D,D-DIPEPTIDE TRANSPORT SYSTEM PERMEASE PROTEIN DDPC-RELATED"/>
    <property type="match status" value="1"/>
</dbReference>
<feature type="transmembrane region" description="Helical" evidence="7">
    <location>
        <begin position="137"/>
        <end position="158"/>
    </location>
</feature>
<reference evidence="9 10" key="1">
    <citation type="submission" date="2021-05" db="EMBL/GenBank/DDBJ databases">
        <title>Novel Bacillus species.</title>
        <authorList>
            <person name="Liu G."/>
        </authorList>
    </citation>
    <scope>NUCLEOTIDE SEQUENCE [LARGE SCALE GENOMIC DNA]</scope>
    <source>
        <strain evidence="9 10">FJAT-49705</strain>
    </source>
</reference>
<dbReference type="NCBIfam" id="NF045476">
    <property type="entry name" value="Opp4C"/>
    <property type="match status" value="1"/>
</dbReference>
<dbReference type="InterPro" id="IPR035906">
    <property type="entry name" value="MetI-like_sf"/>
</dbReference>
<dbReference type="InterPro" id="IPR025966">
    <property type="entry name" value="OppC_N"/>
</dbReference>
<keyword evidence="10" id="KW-1185">Reference proteome</keyword>
<keyword evidence="5 7" id="KW-1133">Transmembrane helix</keyword>
<gene>
    <name evidence="9" type="ORF">KHA94_11225</name>
</gene>
<keyword evidence="4 7" id="KW-0812">Transmembrane</keyword>
<dbReference type="EMBL" id="JAGYPM010000002">
    <property type="protein sequence ID" value="MBS4190756.1"/>
    <property type="molecule type" value="Genomic_DNA"/>
</dbReference>
<dbReference type="CDD" id="cd06261">
    <property type="entry name" value="TM_PBP2"/>
    <property type="match status" value="1"/>
</dbReference>
<dbReference type="InterPro" id="IPR050366">
    <property type="entry name" value="BP-dependent_transpt_permease"/>
</dbReference>
<evidence type="ECO:0000259" key="8">
    <source>
        <dbReference type="PROSITE" id="PS50928"/>
    </source>
</evidence>
<keyword evidence="3" id="KW-1003">Cell membrane</keyword>
<accession>A0ABS5NSF3</accession>
<feature type="transmembrane region" description="Helical" evidence="7">
    <location>
        <begin position="223"/>
        <end position="246"/>
    </location>
</feature>
<keyword evidence="6 7" id="KW-0472">Membrane</keyword>
<dbReference type="InterPro" id="IPR053523">
    <property type="entry name" value="Oligopeptide_permease_AppC"/>
</dbReference>
<evidence type="ECO:0000313" key="10">
    <source>
        <dbReference type="Proteomes" id="UP000681027"/>
    </source>
</evidence>
<feature type="transmembrane region" description="Helical" evidence="7">
    <location>
        <begin position="104"/>
        <end position="130"/>
    </location>
</feature>
<dbReference type="Proteomes" id="UP000681027">
    <property type="component" value="Unassembled WGS sequence"/>
</dbReference>
<dbReference type="SUPFAM" id="SSF161098">
    <property type="entry name" value="MetI-like"/>
    <property type="match status" value="1"/>
</dbReference>
<feature type="transmembrane region" description="Helical" evidence="7">
    <location>
        <begin position="41"/>
        <end position="63"/>
    </location>
</feature>
<comment type="subcellular location">
    <subcellularLocation>
        <location evidence="1 7">Cell membrane</location>
        <topology evidence="1 7">Multi-pass membrane protein</topology>
    </subcellularLocation>
</comment>
<comment type="caution">
    <text evidence="9">The sequence shown here is derived from an EMBL/GenBank/DDBJ whole genome shotgun (WGS) entry which is preliminary data.</text>
</comment>
<evidence type="ECO:0000256" key="4">
    <source>
        <dbReference type="ARBA" id="ARBA00022692"/>
    </source>
</evidence>
<dbReference type="PROSITE" id="PS50928">
    <property type="entry name" value="ABC_TM1"/>
    <property type="match status" value="1"/>
</dbReference>
<feature type="transmembrane region" description="Helical" evidence="7">
    <location>
        <begin position="164"/>
        <end position="184"/>
    </location>
</feature>
<sequence length="305" mass="33293">MPLLKENETVEINNHPIIDLNNEKPEKMSAIIFQKFIKNKLAVVGAIYLLLIIFAAIFADVLAPHDPNYQQLLKKLAPPGKEYLLGADNLGRDTLSRLLYGARVSLIVGFVSVAGSIFIGTAVGAIAGYYGGKIDAFLMRFVDVMISFPSIFLLIILVTMFEPSISTLIFVFAIFGWTGTSRLVRGEFLTLRSREYVLAAKTIGIPSYKIIFAHILPNAMGPIIVSATLGVGGVILAESALSYLGLGIQPPTPSWGNMLQSAQTLPIMLDSWWYPLFPGIAILLTVLAFNFVGDGLRDAFDPKIK</sequence>
<dbReference type="Gene3D" id="1.10.3720.10">
    <property type="entry name" value="MetI-like"/>
    <property type="match status" value="1"/>
</dbReference>
<evidence type="ECO:0000256" key="2">
    <source>
        <dbReference type="ARBA" id="ARBA00022448"/>
    </source>
</evidence>
<keyword evidence="2 7" id="KW-0813">Transport</keyword>
<evidence type="ECO:0000256" key="6">
    <source>
        <dbReference type="ARBA" id="ARBA00023136"/>
    </source>
</evidence>
<name>A0ABS5NSF3_9BACI</name>
<feature type="transmembrane region" description="Helical" evidence="7">
    <location>
        <begin position="272"/>
        <end position="293"/>
    </location>
</feature>
<protein>
    <submittedName>
        <fullName evidence="9">ABC transporter permease</fullName>
    </submittedName>
</protein>
<evidence type="ECO:0000256" key="3">
    <source>
        <dbReference type="ARBA" id="ARBA00022475"/>
    </source>
</evidence>
<evidence type="ECO:0000256" key="5">
    <source>
        <dbReference type="ARBA" id="ARBA00022989"/>
    </source>
</evidence>